<feature type="compositionally biased region" description="Polar residues" evidence="1">
    <location>
        <begin position="376"/>
        <end position="389"/>
    </location>
</feature>
<dbReference type="InterPro" id="IPR022047">
    <property type="entry name" value="Microcephalin-like"/>
</dbReference>
<evidence type="ECO:0000256" key="1">
    <source>
        <dbReference type="SAM" id="MobiDB-lite"/>
    </source>
</evidence>
<feature type="compositionally biased region" description="Polar residues" evidence="1">
    <location>
        <begin position="599"/>
        <end position="608"/>
    </location>
</feature>
<feature type="region of interest" description="Disordered" evidence="1">
    <location>
        <begin position="849"/>
        <end position="894"/>
    </location>
</feature>
<organism evidence="3 4">
    <name type="scientific">Pleurostoma richardsiae</name>
    <dbReference type="NCBI Taxonomy" id="41990"/>
    <lineage>
        <taxon>Eukaryota</taxon>
        <taxon>Fungi</taxon>
        <taxon>Dikarya</taxon>
        <taxon>Ascomycota</taxon>
        <taxon>Pezizomycotina</taxon>
        <taxon>Sordariomycetes</taxon>
        <taxon>Sordariomycetidae</taxon>
        <taxon>Calosphaeriales</taxon>
        <taxon>Pleurostomataceae</taxon>
        <taxon>Pleurostoma</taxon>
    </lineage>
</organism>
<dbReference type="InterPro" id="IPR001357">
    <property type="entry name" value="BRCT_dom"/>
</dbReference>
<protein>
    <submittedName>
        <fullName evidence="3">Signal transducer protein</fullName>
    </submittedName>
</protein>
<feature type="compositionally biased region" description="Polar residues" evidence="1">
    <location>
        <begin position="1042"/>
        <end position="1055"/>
    </location>
</feature>
<feature type="region of interest" description="Disordered" evidence="1">
    <location>
        <begin position="654"/>
        <end position="711"/>
    </location>
</feature>
<feature type="compositionally biased region" description="Low complexity" evidence="1">
    <location>
        <begin position="180"/>
        <end position="195"/>
    </location>
</feature>
<dbReference type="Proteomes" id="UP001174694">
    <property type="component" value="Unassembled WGS sequence"/>
</dbReference>
<feature type="compositionally biased region" description="Basic and acidic residues" evidence="1">
    <location>
        <begin position="169"/>
        <end position="178"/>
    </location>
</feature>
<proteinExistence type="predicted"/>
<feature type="region of interest" description="Disordered" evidence="1">
    <location>
        <begin position="1042"/>
        <end position="1065"/>
    </location>
</feature>
<dbReference type="AlphaFoldDB" id="A0AA38VMS8"/>
<dbReference type="GO" id="GO:0000278">
    <property type="term" value="P:mitotic cell cycle"/>
    <property type="evidence" value="ECO:0007669"/>
    <property type="project" value="TreeGrafter"/>
</dbReference>
<feature type="region of interest" description="Disordered" evidence="1">
    <location>
        <begin position="1"/>
        <end position="424"/>
    </location>
</feature>
<feature type="compositionally biased region" description="Polar residues" evidence="1">
    <location>
        <begin position="341"/>
        <end position="361"/>
    </location>
</feature>
<feature type="region of interest" description="Disordered" evidence="1">
    <location>
        <begin position="489"/>
        <end position="614"/>
    </location>
</feature>
<gene>
    <name evidence="3" type="ORF">NKR23_g2660</name>
</gene>
<comment type="caution">
    <text evidence="3">The sequence shown here is derived from an EMBL/GenBank/DDBJ whole genome shotgun (WGS) entry which is preliminary data.</text>
</comment>
<feature type="compositionally biased region" description="Basic and acidic residues" evidence="1">
    <location>
        <begin position="52"/>
        <end position="69"/>
    </location>
</feature>
<sequence>MDPQSPPKRMTRARAAAKASEPTGPKTTKIVTAAAKAKATRPATTATKRKTRSDDHEDEHTDSESEHQAKAATKVTRGRGRPKKVVEPAVEPDKTEQEAPAPARHTRGRAAKKVAQESVQEEAPKVVRRTRAKKTQPDEEEEAVAEPPKKAATRGRAATGTKPAVKKTVKFEEPDKENVAPAAAKGKAATKTAETSGLRARPVRKPAATTGRGTRATAKSSSHKGHEDTAPKPLSPKKVTQIARSARHQDVESDDELAIMVGTPLKPLARSPVKPSVSLRVPALNQSKEPVGPEEGGKAPEASEPPVSTILGSPVRRPAPSPYKDAMKSPARRVLVPNLSAPVTQSDSKMSQPSFKASLLQSPAKRPQSPVKALVGSTSNRLETNQTPFKLSLLGSPAKRPFSPFKPVSPVKEAEPTSMLESPVTKPLLLATPLPEALPEDESLDRDADDEIDMVLQEMQSEAMQDSPTRLKFPGRLSAVLPRHADPALKEPMLVLPEVADDEDELQAPAEWSNVPADVEDSGDPMVLDEPDAEALQPGSTSTTPPHSPPKQFSGVLGLRQKDLQPVEDSDSDSDDELAPRFNGRVSSLFDTAPATPCPATSSKTPRMQTAHAFSSKRASGFGFTPLANQLSGWTATSPLKPAVASQTLKAGELASIDENRAPSPAGRSSVGAEETPMKSTFFEDEMSVRPDASVQPKTEALGEATPSPVSEEIGFDALPVTDEDVALAVEANEMSILDPEQVEDLVNLDGADDSMSEASQEYGDENAIPVDPALQPAEDPAVPLVTPQRMIRREFHTVSKVPLKPAHESTPRPVKKRSHSISRLPVQRPSYGLTRNATVISYSPMKARQEEHPLDVTENTQRHQRATSAPPVTPTKSEVGWSTAGTPARTPRRDINPALLRGAVVYVDVHTSEGADASGIFVELLTHMGARCVKSWPWNPTSPPGKEASSSSSRIGITHVVYKDGGKRTLEKVRESGGVVQCVGVSWVLDCERENEWLDEAPYYIDTSFVPRGGARRRKSMEPKALANLNGMLVPTPMRNANSGANARESQSAPATPVNRRDSGLWMRTPEDEADFDDAEVGGLDDSEWDAAMLTPVPVTPAPEAIARFALEVTPDTPSTDMSGVDSPAAREALMTRTCPPKRTSSYAELGAGLLSREKDEGVLQRLMAARRKSLQFAPKIGSPLSKAWN</sequence>
<evidence type="ECO:0000313" key="3">
    <source>
        <dbReference type="EMBL" id="KAJ9151844.1"/>
    </source>
</evidence>
<reference evidence="3" key="1">
    <citation type="submission" date="2022-07" db="EMBL/GenBank/DDBJ databases">
        <title>Fungi with potential for degradation of polypropylene.</title>
        <authorList>
            <person name="Gostincar C."/>
        </authorList>
    </citation>
    <scope>NUCLEOTIDE SEQUENCE</scope>
    <source>
        <strain evidence="3">EXF-13308</strain>
    </source>
</reference>
<dbReference type="Gene3D" id="3.40.50.10190">
    <property type="entry name" value="BRCT domain"/>
    <property type="match status" value="1"/>
</dbReference>
<dbReference type="PANTHER" id="PTHR14625:SF3">
    <property type="entry name" value="MICROCEPHALIN"/>
    <property type="match status" value="1"/>
</dbReference>
<name>A0AA38VMS8_9PEZI</name>
<dbReference type="EMBL" id="JANBVO010000005">
    <property type="protein sequence ID" value="KAJ9151844.1"/>
    <property type="molecule type" value="Genomic_DNA"/>
</dbReference>
<evidence type="ECO:0000259" key="2">
    <source>
        <dbReference type="PROSITE" id="PS50172"/>
    </source>
</evidence>
<feature type="compositionally biased region" description="Low complexity" evidence="1">
    <location>
        <begin position="154"/>
        <end position="163"/>
    </location>
</feature>
<feature type="compositionally biased region" description="Acidic residues" evidence="1">
    <location>
        <begin position="518"/>
        <end position="533"/>
    </location>
</feature>
<dbReference type="InterPro" id="IPR036420">
    <property type="entry name" value="BRCT_dom_sf"/>
</dbReference>
<accession>A0AA38VMS8</accession>
<feature type="compositionally biased region" description="Low complexity" evidence="1">
    <location>
        <begin position="207"/>
        <end position="218"/>
    </location>
</feature>
<keyword evidence="4" id="KW-1185">Reference proteome</keyword>
<feature type="compositionally biased region" description="Low complexity" evidence="1">
    <location>
        <begin position="26"/>
        <end position="46"/>
    </location>
</feature>
<dbReference type="PROSITE" id="PS50172">
    <property type="entry name" value="BRCT"/>
    <property type="match status" value="1"/>
</dbReference>
<dbReference type="PANTHER" id="PTHR14625">
    <property type="entry name" value="MICROCEPHALIN"/>
    <property type="match status" value="1"/>
</dbReference>
<evidence type="ECO:0000313" key="4">
    <source>
        <dbReference type="Proteomes" id="UP001174694"/>
    </source>
</evidence>
<feature type="domain" description="BRCT" evidence="2">
    <location>
        <begin position="896"/>
        <end position="1006"/>
    </location>
</feature>
<dbReference type="CDD" id="cd17716">
    <property type="entry name" value="BRCT_microcephalin_rpt1"/>
    <property type="match status" value="1"/>
</dbReference>
<dbReference type="SUPFAM" id="SSF52113">
    <property type="entry name" value="BRCT domain"/>
    <property type="match status" value="1"/>
</dbReference>
<feature type="compositionally biased region" description="Acidic residues" evidence="1">
    <location>
        <begin position="566"/>
        <end position="577"/>
    </location>
</feature>